<dbReference type="OrthoDB" id="2386201at2759"/>
<evidence type="ECO:0000256" key="1">
    <source>
        <dbReference type="SAM" id="MobiDB-lite"/>
    </source>
</evidence>
<dbReference type="PANTHER" id="PTHR28122">
    <property type="entry name" value="E3 UBIQUITIN-PROTEIN LIGASE SUBSTRATE RECEPTOR MMS22"/>
    <property type="match status" value="1"/>
</dbReference>
<feature type="compositionally biased region" description="Polar residues" evidence="1">
    <location>
        <begin position="540"/>
        <end position="549"/>
    </location>
</feature>
<organism evidence="2 3">
    <name type="scientific">Aplosporella prunicola CBS 121167</name>
    <dbReference type="NCBI Taxonomy" id="1176127"/>
    <lineage>
        <taxon>Eukaryota</taxon>
        <taxon>Fungi</taxon>
        <taxon>Dikarya</taxon>
        <taxon>Ascomycota</taxon>
        <taxon>Pezizomycotina</taxon>
        <taxon>Dothideomycetes</taxon>
        <taxon>Dothideomycetes incertae sedis</taxon>
        <taxon>Botryosphaeriales</taxon>
        <taxon>Aplosporellaceae</taxon>
        <taxon>Aplosporella</taxon>
    </lineage>
</organism>
<feature type="compositionally biased region" description="Basic and acidic residues" evidence="1">
    <location>
        <begin position="148"/>
        <end position="164"/>
    </location>
</feature>
<feature type="compositionally biased region" description="Pro residues" evidence="1">
    <location>
        <begin position="166"/>
        <end position="178"/>
    </location>
</feature>
<feature type="region of interest" description="Disordered" evidence="1">
    <location>
        <begin position="376"/>
        <end position="443"/>
    </location>
</feature>
<protein>
    <submittedName>
        <fullName evidence="2">Uncharacterized protein</fullName>
    </submittedName>
</protein>
<proteinExistence type="predicted"/>
<feature type="non-terminal residue" evidence="2">
    <location>
        <position position="1"/>
    </location>
</feature>
<dbReference type="Proteomes" id="UP000799438">
    <property type="component" value="Unassembled WGS sequence"/>
</dbReference>
<dbReference type="InterPro" id="IPR019021">
    <property type="entry name" value="Mms22"/>
</dbReference>
<feature type="region of interest" description="Disordered" evidence="1">
    <location>
        <begin position="474"/>
        <end position="499"/>
    </location>
</feature>
<dbReference type="PANTHER" id="PTHR28122:SF1">
    <property type="entry name" value="E3 UBIQUITIN-PROTEIN LIGASE SUBSTRATE RECEPTOR MMS22"/>
    <property type="match status" value="1"/>
</dbReference>
<feature type="region of interest" description="Disordered" evidence="1">
    <location>
        <begin position="538"/>
        <end position="560"/>
    </location>
</feature>
<name>A0A6A6BCH4_9PEZI</name>
<feature type="region of interest" description="Disordered" evidence="1">
    <location>
        <begin position="134"/>
        <end position="340"/>
    </location>
</feature>
<feature type="compositionally biased region" description="Polar residues" evidence="1">
    <location>
        <begin position="590"/>
        <end position="603"/>
    </location>
</feature>
<feature type="compositionally biased region" description="Low complexity" evidence="1">
    <location>
        <begin position="235"/>
        <end position="250"/>
    </location>
</feature>
<reference evidence="2" key="1">
    <citation type="journal article" date="2020" name="Stud. Mycol.">
        <title>101 Dothideomycetes genomes: a test case for predicting lifestyles and emergence of pathogens.</title>
        <authorList>
            <person name="Haridas S."/>
            <person name="Albert R."/>
            <person name="Binder M."/>
            <person name="Bloem J."/>
            <person name="Labutti K."/>
            <person name="Salamov A."/>
            <person name="Andreopoulos B."/>
            <person name="Baker S."/>
            <person name="Barry K."/>
            <person name="Bills G."/>
            <person name="Bluhm B."/>
            <person name="Cannon C."/>
            <person name="Castanera R."/>
            <person name="Culley D."/>
            <person name="Daum C."/>
            <person name="Ezra D."/>
            <person name="Gonzalez J."/>
            <person name="Henrissat B."/>
            <person name="Kuo A."/>
            <person name="Liang C."/>
            <person name="Lipzen A."/>
            <person name="Lutzoni F."/>
            <person name="Magnuson J."/>
            <person name="Mondo S."/>
            <person name="Nolan M."/>
            <person name="Ohm R."/>
            <person name="Pangilinan J."/>
            <person name="Park H.-J."/>
            <person name="Ramirez L."/>
            <person name="Alfaro M."/>
            <person name="Sun H."/>
            <person name="Tritt A."/>
            <person name="Yoshinaga Y."/>
            <person name="Zwiers L.-H."/>
            <person name="Turgeon B."/>
            <person name="Goodwin S."/>
            <person name="Spatafora J."/>
            <person name="Crous P."/>
            <person name="Grigoriev I."/>
        </authorList>
    </citation>
    <scope>NUCLEOTIDE SEQUENCE</scope>
    <source>
        <strain evidence="2">CBS 121167</strain>
    </source>
</reference>
<gene>
    <name evidence="2" type="ORF">K452DRAFT_197969</name>
</gene>
<feature type="compositionally biased region" description="Pro residues" evidence="1">
    <location>
        <begin position="188"/>
        <end position="201"/>
    </location>
</feature>
<dbReference type="RefSeq" id="XP_033397011.1">
    <property type="nucleotide sequence ID" value="XM_033535983.1"/>
</dbReference>
<dbReference type="GO" id="GO:0031297">
    <property type="term" value="P:replication fork processing"/>
    <property type="evidence" value="ECO:0007669"/>
    <property type="project" value="InterPro"/>
</dbReference>
<dbReference type="GO" id="GO:0005634">
    <property type="term" value="C:nucleus"/>
    <property type="evidence" value="ECO:0007669"/>
    <property type="project" value="InterPro"/>
</dbReference>
<accession>A0A6A6BCH4</accession>
<feature type="non-terminal residue" evidence="2">
    <location>
        <position position="2015"/>
    </location>
</feature>
<feature type="region of interest" description="Disordered" evidence="1">
    <location>
        <begin position="574"/>
        <end position="625"/>
    </location>
</feature>
<feature type="compositionally biased region" description="Low complexity" evidence="1">
    <location>
        <begin position="287"/>
        <end position="296"/>
    </location>
</feature>
<dbReference type="GeneID" id="54293479"/>
<evidence type="ECO:0000313" key="3">
    <source>
        <dbReference type="Proteomes" id="UP000799438"/>
    </source>
</evidence>
<dbReference type="EMBL" id="ML995487">
    <property type="protein sequence ID" value="KAF2141298.1"/>
    <property type="molecule type" value="Genomic_DNA"/>
</dbReference>
<feature type="region of interest" description="Disordered" evidence="1">
    <location>
        <begin position="1434"/>
        <end position="1453"/>
    </location>
</feature>
<dbReference type="GO" id="GO:0000724">
    <property type="term" value="P:double-strand break repair via homologous recombination"/>
    <property type="evidence" value="ECO:0007669"/>
    <property type="project" value="TreeGrafter"/>
</dbReference>
<feature type="region of interest" description="Disordered" evidence="1">
    <location>
        <begin position="31"/>
        <end position="83"/>
    </location>
</feature>
<dbReference type="Pfam" id="PF09462">
    <property type="entry name" value="Mus7"/>
    <property type="match status" value="1"/>
</dbReference>
<feature type="compositionally biased region" description="Basic residues" evidence="1">
    <location>
        <begin position="381"/>
        <end position="393"/>
    </location>
</feature>
<evidence type="ECO:0000313" key="2">
    <source>
        <dbReference type="EMBL" id="KAF2141298.1"/>
    </source>
</evidence>
<keyword evidence="3" id="KW-1185">Reference proteome</keyword>
<feature type="compositionally biased region" description="Basic and acidic residues" evidence="1">
    <location>
        <begin position="33"/>
        <end position="56"/>
    </location>
</feature>
<sequence length="2015" mass="226738">RELRKRNPLQLHPYLLENEKYRQMLKARGVRPVHLERTQPRHHTETQNVDSQDRDFLANTQSSSVRHSSQPILSSPPAAEIAPISLDDLSRPFDSGNDPFNIGSDDDLPELSVLIQNAGQQGHKKRKVMRTFTNKGKAHGKSGSLVQPRKDGSHVAEGSRDHFDIPPSPPASRTPPLPATLATLRPFRMPPGLAPFQPPTPTTSSSTKAHRRRVVESESDEDTPPRSTARPFRRVPSAVVDVSSDSSSSSPEEKRIRGVLPASWLRLDQQAQSKKPPPSPRRRRRTSSMASSRAPTVVPAPDSDRDDPVVSTEPVDGGGAIVVDDDSDRSDGYMPSTEARPARRLPMANFERDFGEDILMEDGFDIYEHDFIDPMLPSATRRPRTKPSKKRQTRLTDAIVPRSKRPKLDKSETAVSARMRPAPSNKHKSNGRAGPRPKPAPKFKASRLSILDAPSLSAPGPAPVPRFLKLAARQARRQPNQGRHSPGNKHVRLHTEADTEDANLSLRQWRAGTILPVARHSKPNDSASARHPLADRVDNQQEQMQQQWLPSPEKAADDNRAQSDLDPLHAAIARAQSGRTGKQQARPKTVSRNRPTAQSSSKARQQKLHIAQRPGAQKPKPKQPVYRTAQLEDLEDDFDDQHRSAAFQKKLIKMDRYFVERFRGSGGRNPHIVRFLEDEDETTPLPLPGVVPTVEEVPAVGETNALDPRTEPEVEEMAVSKKQTRLPGRRPKLKARRFDIETREYRQPSDPLPQVTDDTAHIPVDNHVVETPYLEGLLPFGGRFTLDFDIFPLSIGTFYHGSTLLGGGELRSALELKKRDLDSPSGACSFNHDGHYYRWSSWTEEVATELGILFNSIVSRLDGTHDCAESLPTHGHLLVGGAAFGSFRAIIRYISANLYFLDPVDRRSFVLRMQNLLESASPALISSVDESSNEKFQPLTPQNHKARLLLMLSIFAYQVLQVASHSLVEQSIQEEIAVLFKSISKTLVRSILRNGMGQLRAYLDDNRRQAQRELGIREDKLAVESVITVSHLLISAELPKNSFWEMVNNELRLNRPVETIKHVGSFESLWYDVFTLLPYLEFDASGVLMVGQRYKDSREDWSLVASMIKRLSSLYPETCQRNVSVNVYLRACLTRCHRLVQNWGWRKCESLITAVFDFFSGRQFAHLRNEESRGSPRFLENLEQQPSLEVQPDDLAFHIFLKILALGFRSLRDIYLGKKVKNISWRLFPNHRRIYRKDEALRQEDLDALRNNHDLLSTLYWASPPGFRPRLNLLQDLVDQTQSHREACRLNVRAWSNLARFQISTGEGTEALGPFAEWFAEIVKYNSSQYRLARSEAEAQFEAMKFQGHDHISSDHLRSTIKNNQAQILAILGDAVAGMKAAITVAHDLECAVFLLQKSTITELFKLFDARNPQNGSLIVDVLKVFQEHLNRREQEKSRQAESQQTSEDSQEFGSWDFNEEELAAITPGLAAAQSPIDFLHESVWQLLSSCFGAEAPPNDSLLMTVVDTWAQVAAQLVQDKYKGWGGYLDPYSTISWHQLRDTEQTGKYAPYFISTLMERGPVSYSEHQVDIFTSWVLSLVERESMLKFQHRLTTALLNRDPDHPLLQNFPFLRDRDKRVNITLSELRERRLNLISTLLANMRNAYDEAIRAGHADLPGLRREYADLLKRLMGAMKKHYLELQQGSSIKGTYVEFVHAVVEFLQQHTSDICVVDKFFTDSTAFPLPATDPTYVVGRLKSYVPRLSETKTQKQLAVFIQTVSERAAVDSQQAYLVSQLCAATFGSFEHGDSKRPTLRQVLLQAIFPAYIELSLSSTAGWILSKPLLQASTQMLEEFSHQYTALDADSVSTTESILSTVLDVLMRTIDLLIVHSGHLDQPHVLHLLVWIFRTVTATIPAVDYINKRTGRAGPAIDRLAAFHAFSLFVAATVLGSSAAFSPYPPSDPAPIAEAPFADVREYCMRALKQALSSNWNKQGEHYFFTRAGQAGREVVMNVGSLAEERAGVVDAIEAFQGVL</sequence>
<feature type="compositionally biased region" description="Polar residues" evidence="1">
    <location>
        <begin position="58"/>
        <end position="73"/>
    </location>
</feature>
<dbReference type="GO" id="GO:0035361">
    <property type="term" value="C:Cul8-RING ubiquitin ligase complex"/>
    <property type="evidence" value="ECO:0007669"/>
    <property type="project" value="TreeGrafter"/>
</dbReference>